<accession>A0A9N9FIS5</accession>
<sequence length="133" mass="15134">MSGNLSLPHKITISKDELPDSCIFITNFDSENIDKNQVIQSKIISSSKTSFDLEISMYGAKSKQRNELNNVTIRWCIIDINQMCDLKTDIGNETFSLKFLENVDKFENIAYANEAEKEHEALSDDKIVILNIV</sequence>
<comment type="caution">
    <text evidence="1">The sequence shown here is derived from an EMBL/GenBank/DDBJ whole genome shotgun (WGS) entry which is preliminary data.</text>
</comment>
<dbReference type="EMBL" id="CAJVPZ010003798">
    <property type="protein sequence ID" value="CAG8535983.1"/>
    <property type="molecule type" value="Genomic_DNA"/>
</dbReference>
<organism evidence="1 2">
    <name type="scientific">Racocetra fulgida</name>
    <dbReference type="NCBI Taxonomy" id="60492"/>
    <lineage>
        <taxon>Eukaryota</taxon>
        <taxon>Fungi</taxon>
        <taxon>Fungi incertae sedis</taxon>
        <taxon>Mucoromycota</taxon>
        <taxon>Glomeromycotina</taxon>
        <taxon>Glomeromycetes</taxon>
        <taxon>Diversisporales</taxon>
        <taxon>Gigasporaceae</taxon>
        <taxon>Racocetra</taxon>
    </lineage>
</organism>
<keyword evidence="2" id="KW-1185">Reference proteome</keyword>
<gene>
    <name evidence="1" type="ORF">RFULGI_LOCUS4006</name>
</gene>
<dbReference type="AlphaFoldDB" id="A0A9N9FIS5"/>
<evidence type="ECO:0000313" key="2">
    <source>
        <dbReference type="Proteomes" id="UP000789396"/>
    </source>
</evidence>
<dbReference type="OrthoDB" id="10457229at2759"/>
<proteinExistence type="predicted"/>
<name>A0A9N9FIS5_9GLOM</name>
<feature type="non-terminal residue" evidence="1">
    <location>
        <position position="133"/>
    </location>
</feature>
<dbReference type="Proteomes" id="UP000789396">
    <property type="component" value="Unassembled WGS sequence"/>
</dbReference>
<protein>
    <submittedName>
        <fullName evidence="1">16774_t:CDS:1</fullName>
    </submittedName>
</protein>
<feature type="non-terminal residue" evidence="1">
    <location>
        <position position="1"/>
    </location>
</feature>
<evidence type="ECO:0000313" key="1">
    <source>
        <dbReference type="EMBL" id="CAG8535983.1"/>
    </source>
</evidence>
<reference evidence="1" key="1">
    <citation type="submission" date="2021-06" db="EMBL/GenBank/DDBJ databases">
        <authorList>
            <person name="Kallberg Y."/>
            <person name="Tangrot J."/>
            <person name="Rosling A."/>
        </authorList>
    </citation>
    <scope>NUCLEOTIDE SEQUENCE</scope>
    <source>
        <strain evidence="1">IN212</strain>
    </source>
</reference>